<comment type="caution">
    <text evidence="1">The sequence shown here is derived from an EMBL/GenBank/DDBJ whole genome shotgun (WGS) entry which is preliminary data.</text>
</comment>
<accession>A0AAW4NU14</accession>
<protein>
    <submittedName>
        <fullName evidence="1">Transporter</fullName>
    </submittedName>
</protein>
<sequence length="175" mass="19717">MKYLLSILFFLFLGIEADAKGFSDNFKAENHHWNLGLHFGGIGQTEDLGMPVFALSTTIYGFYFDVGVCPSSHESDVRVDKWDDNEALMFHAGYQLPLTKWLRVIPIIGYSHCASGTTDGSNYHVTSNGIHNEFTADESFSKFDYGTAAVFNINHINLQATITRYSWYLGVGYEF</sequence>
<name>A0AAW4NU14_9BACT</name>
<reference evidence="1" key="1">
    <citation type="submission" date="2021-07" db="EMBL/GenBank/DDBJ databases">
        <title>Genomic diversity and antimicrobial resistance of Prevotella spp. isolated from chronic lung disease airways.</title>
        <authorList>
            <person name="Webb K.A."/>
            <person name="Olagoke O.S."/>
            <person name="Baird T."/>
            <person name="Neill J."/>
            <person name="Pham A."/>
            <person name="Wells T.J."/>
            <person name="Ramsay K.A."/>
            <person name="Bell S.C."/>
            <person name="Sarovich D.S."/>
            <person name="Price E.P."/>
        </authorList>
    </citation>
    <scope>NUCLEOTIDE SEQUENCE</scope>
    <source>
        <strain evidence="1">SCHI0047.S.3</strain>
    </source>
</reference>
<evidence type="ECO:0000313" key="2">
    <source>
        <dbReference type="Proteomes" id="UP001196873"/>
    </source>
</evidence>
<organism evidence="1 2">
    <name type="scientific">Segatella salivae</name>
    <dbReference type="NCBI Taxonomy" id="228604"/>
    <lineage>
        <taxon>Bacteria</taxon>
        <taxon>Pseudomonadati</taxon>
        <taxon>Bacteroidota</taxon>
        <taxon>Bacteroidia</taxon>
        <taxon>Bacteroidales</taxon>
        <taxon>Prevotellaceae</taxon>
        <taxon>Segatella</taxon>
    </lineage>
</organism>
<evidence type="ECO:0000313" key="1">
    <source>
        <dbReference type="EMBL" id="MBW4866657.1"/>
    </source>
</evidence>
<gene>
    <name evidence="1" type="ORF">KZY68_11755</name>
</gene>
<dbReference type="EMBL" id="JAHXRF010000020">
    <property type="protein sequence ID" value="MBW4866657.1"/>
    <property type="molecule type" value="Genomic_DNA"/>
</dbReference>
<dbReference type="Proteomes" id="UP001196873">
    <property type="component" value="Unassembled WGS sequence"/>
</dbReference>
<dbReference type="AlphaFoldDB" id="A0AAW4NU14"/>
<dbReference type="RefSeq" id="WP_007134238.1">
    <property type="nucleotide sequence ID" value="NZ_CABKPN010000001.1"/>
</dbReference>
<proteinExistence type="predicted"/>